<dbReference type="InterPro" id="IPR020617">
    <property type="entry name" value="Thiolase_C"/>
</dbReference>
<evidence type="ECO:0000256" key="5">
    <source>
        <dbReference type="RuleBase" id="RU003557"/>
    </source>
</evidence>
<dbReference type="InterPro" id="IPR020613">
    <property type="entry name" value="Thiolase_CS"/>
</dbReference>
<gene>
    <name evidence="8" type="ORF">GJ743_01385</name>
</gene>
<feature type="domain" description="Thiolase N-terminal" evidence="6">
    <location>
        <begin position="5"/>
        <end position="271"/>
    </location>
</feature>
<evidence type="ECO:0000256" key="2">
    <source>
        <dbReference type="ARBA" id="ARBA00022679"/>
    </source>
</evidence>
<feature type="active site" description="Proton acceptor" evidence="4">
    <location>
        <position position="388"/>
    </location>
</feature>
<evidence type="ECO:0000256" key="4">
    <source>
        <dbReference type="PIRSR" id="PIRSR000429-1"/>
    </source>
</evidence>
<comment type="caution">
    <text evidence="8">The sequence shown here is derived from an EMBL/GenBank/DDBJ whole genome shotgun (WGS) entry which is preliminary data.</text>
</comment>
<dbReference type="NCBIfam" id="NF006090">
    <property type="entry name" value="PRK08242.1"/>
    <property type="match status" value="1"/>
</dbReference>
<keyword evidence="3 5" id="KW-0012">Acyltransferase</keyword>
<keyword evidence="9" id="KW-1185">Reference proteome</keyword>
<reference evidence="8 9" key="1">
    <citation type="submission" date="2019-11" db="EMBL/GenBank/DDBJ databases">
        <title>Agromyces kandeliae sp. nov., isolated from mangrove soil.</title>
        <authorList>
            <person name="Wang R."/>
        </authorList>
    </citation>
    <scope>NUCLEOTIDE SEQUENCE [LARGE SCALE GENOMIC DNA]</scope>
    <source>
        <strain evidence="8 9">JCM 11433</strain>
    </source>
</reference>
<dbReference type="InterPro" id="IPR020610">
    <property type="entry name" value="Thiolase_AS"/>
</dbReference>
<dbReference type="PIRSF" id="PIRSF000429">
    <property type="entry name" value="Ac-CoA_Ac_transf"/>
    <property type="match status" value="1"/>
</dbReference>
<dbReference type="Proteomes" id="UP000433071">
    <property type="component" value="Unassembled WGS sequence"/>
</dbReference>
<accession>A0A6I3M4L2</accession>
<protein>
    <submittedName>
        <fullName evidence="8">Acetyl-CoA C-acetyltransferase</fullName>
        <ecNumber evidence="8">2.3.1.9</ecNumber>
    </submittedName>
</protein>
<dbReference type="CDD" id="cd00751">
    <property type="entry name" value="thiolase"/>
    <property type="match status" value="1"/>
</dbReference>
<comment type="similarity">
    <text evidence="1 5">Belongs to the thiolase-like superfamily. Thiolase family.</text>
</comment>
<feature type="domain" description="Thiolase C-terminal" evidence="7">
    <location>
        <begin position="280"/>
        <end position="401"/>
    </location>
</feature>
<evidence type="ECO:0000256" key="1">
    <source>
        <dbReference type="ARBA" id="ARBA00010982"/>
    </source>
</evidence>
<dbReference type="InterPro" id="IPR002155">
    <property type="entry name" value="Thiolase"/>
</dbReference>
<evidence type="ECO:0000256" key="3">
    <source>
        <dbReference type="ARBA" id="ARBA00023315"/>
    </source>
</evidence>
<dbReference type="InterPro" id="IPR020616">
    <property type="entry name" value="Thiolase_N"/>
</dbReference>
<sequence>MGEAYIYDAVRTPRGKNRGGALHGTKPVDLVVGLIDALLERNPGLDPAAVDDIVLGVVSPIGEQGGDIARTAALVAGLPESVAGVQLNRFCASGLEAVNTAAQKVASGFEDLILAGGVESMSRVPIGSDGGAYVQDPTTNYDLYFVPQGIGADLIATIEGFSREDVDAFATESQRRAEAAWEQGFFAGSVVPVTDQNGVTLLDTDEHRRPGSTGESLGALQPAFAGVGDQAGYDAVALQKYHAVERVSHVHTAGNSSGIVDGAALLVIGSKEVGERFGLTPRARIVATAVTGSEPTIMLTGPTPATRKALDKAGLEVSDIDLFELNEAFASVVMKWMKDLDIPHEKVNVNGGAIAMGHPLGATGAMILGTLLDELERRDAKRGLATLCVGAGMGIATVIERV</sequence>
<evidence type="ECO:0000259" key="7">
    <source>
        <dbReference type="Pfam" id="PF02803"/>
    </source>
</evidence>
<dbReference type="EMBL" id="WMLB01000006">
    <property type="protein sequence ID" value="MTH67022.1"/>
    <property type="molecule type" value="Genomic_DNA"/>
</dbReference>
<dbReference type="PROSITE" id="PS00098">
    <property type="entry name" value="THIOLASE_1"/>
    <property type="match status" value="1"/>
</dbReference>
<dbReference type="Gene3D" id="3.40.47.10">
    <property type="match status" value="2"/>
</dbReference>
<dbReference type="PROSITE" id="PS00737">
    <property type="entry name" value="THIOLASE_2"/>
    <property type="match status" value="1"/>
</dbReference>
<organism evidence="8 9">
    <name type="scientific">Agromyces bracchium</name>
    <dbReference type="NCBI Taxonomy" id="88376"/>
    <lineage>
        <taxon>Bacteria</taxon>
        <taxon>Bacillati</taxon>
        <taxon>Actinomycetota</taxon>
        <taxon>Actinomycetes</taxon>
        <taxon>Micrococcales</taxon>
        <taxon>Microbacteriaceae</taxon>
        <taxon>Agromyces</taxon>
    </lineage>
</organism>
<proteinExistence type="inferred from homology"/>
<dbReference type="InterPro" id="IPR020615">
    <property type="entry name" value="Thiolase_acyl_enz_int_AS"/>
</dbReference>
<dbReference type="InterPro" id="IPR016039">
    <property type="entry name" value="Thiolase-like"/>
</dbReference>
<dbReference type="PROSITE" id="PS00099">
    <property type="entry name" value="THIOLASE_3"/>
    <property type="match status" value="1"/>
</dbReference>
<dbReference type="Pfam" id="PF00108">
    <property type="entry name" value="Thiolase_N"/>
    <property type="match status" value="1"/>
</dbReference>
<dbReference type="SUPFAM" id="SSF53901">
    <property type="entry name" value="Thiolase-like"/>
    <property type="match status" value="2"/>
</dbReference>
<evidence type="ECO:0000313" key="9">
    <source>
        <dbReference type="Proteomes" id="UP000433071"/>
    </source>
</evidence>
<evidence type="ECO:0000259" key="6">
    <source>
        <dbReference type="Pfam" id="PF00108"/>
    </source>
</evidence>
<feature type="active site" description="Acyl-thioester intermediate" evidence="4">
    <location>
        <position position="91"/>
    </location>
</feature>
<dbReference type="PANTHER" id="PTHR43365:SF1">
    <property type="entry name" value="ACETYL-COA C-ACYLTRANSFERASE"/>
    <property type="match status" value="1"/>
</dbReference>
<dbReference type="EC" id="2.3.1.9" evidence="8"/>
<dbReference type="PANTHER" id="PTHR43365">
    <property type="entry name" value="BLR7806 PROTEIN"/>
    <property type="match status" value="1"/>
</dbReference>
<keyword evidence="2 5" id="KW-0808">Transferase</keyword>
<name>A0A6I3M4L2_9MICO</name>
<dbReference type="RefSeq" id="WP_328288677.1">
    <property type="nucleotide sequence ID" value="NZ_BAAAIB010000003.1"/>
</dbReference>
<dbReference type="Pfam" id="PF02803">
    <property type="entry name" value="Thiolase_C"/>
    <property type="match status" value="1"/>
</dbReference>
<dbReference type="GO" id="GO:0003985">
    <property type="term" value="F:acetyl-CoA C-acetyltransferase activity"/>
    <property type="evidence" value="ECO:0007669"/>
    <property type="project" value="UniProtKB-EC"/>
</dbReference>
<evidence type="ECO:0000313" key="8">
    <source>
        <dbReference type="EMBL" id="MTH67022.1"/>
    </source>
</evidence>
<dbReference type="NCBIfam" id="TIGR01930">
    <property type="entry name" value="AcCoA-C-Actrans"/>
    <property type="match status" value="1"/>
</dbReference>
<feature type="active site" description="Proton acceptor" evidence="4">
    <location>
        <position position="358"/>
    </location>
</feature>
<dbReference type="AlphaFoldDB" id="A0A6I3M4L2"/>